<feature type="transmembrane region" description="Helical" evidence="1">
    <location>
        <begin position="12"/>
        <end position="34"/>
    </location>
</feature>
<dbReference type="EMBL" id="MH041493">
    <property type="protein sequence ID" value="AWO72473.1"/>
    <property type="molecule type" value="Genomic_DNA"/>
</dbReference>
<feature type="transmembrane region" description="Helical" evidence="1">
    <location>
        <begin position="100"/>
        <end position="121"/>
    </location>
</feature>
<accession>A0A2U9AD99</accession>
<feature type="transmembrane region" description="Helical" evidence="1">
    <location>
        <begin position="69"/>
        <end position="88"/>
    </location>
</feature>
<name>A0A2U9AD99_CLODI</name>
<protein>
    <submittedName>
        <fullName evidence="2">Uncharacterized protein</fullName>
    </submittedName>
</protein>
<evidence type="ECO:0000313" key="2">
    <source>
        <dbReference type="EMBL" id="AWO72473.1"/>
    </source>
</evidence>
<gene>
    <name evidence="2" type="ORF">LBOJFJBN_00052</name>
</gene>
<dbReference type="AlphaFoldDB" id="A0A2U9AD99"/>
<evidence type="ECO:0000256" key="1">
    <source>
        <dbReference type="SAM" id="Phobius"/>
    </source>
</evidence>
<proteinExistence type="predicted"/>
<keyword evidence="1" id="KW-0472">Membrane</keyword>
<reference evidence="2" key="1">
    <citation type="journal article" date="2019" name="BMC Microbiol.">
        <title>Tetracycline resistance genes of the Clostridia.</title>
        <authorList>
            <person name="Vidor C.J."/>
            <person name="Bulach D."/>
            <person name="Awad M."/>
            <person name="Dena L."/>
        </authorList>
    </citation>
    <scope>NUCLEOTIDE SEQUENCE</scope>
    <source>
        <strain evidence="2">MCD46</strain>
    </source>
</reference>
<feature type="transmembrane region" description="Helical" evidence="1">
    <location>
        <begin position="40"/>
        <end position="57"/>
    </location>
</feature>
<organism evidence="2">
    <name type="scientific">Clostridioides difficile</name>
    <name type="common">Peptoclostridium difficile</name>
    <dbReference type="NCBI Taxonomy" id="1496"/>
    <lineage>
        <taxon>Bacteria</taxon>
        <taxon>Bacillati</taxon>
        <taxon>Bacillota</taxon>
        <taxon>Clostridia</taxon>
        <taxon>Peptostreptococcales</taxon>
        <taxon>Peptostreptococcaceae</taxon>
        <taxon>Clostridioides</taxon>
    </lineage>
</organism>
<sequence>MEKFKELCRGRQIIIIGSLMTIVSLLLDWGAWGIMEANGFELRAFLIIFALIYPLYNSYQNKDLDKKKAMISLGIGLVFIFYIRIVAFRNYFGNVPGLRMLIGMKMAIVGIIIAMIGVRLIKNNEY</sequence>
<keyword evidence="1" id="KW-0812">Transmembrane</keyword>
<keyword evidence="1" id="KW-1133">Transmembrane helix</keyword>
<dbReference type="RefSeq" id="WP_284910109.1">
    <property type="nucleotide sequence ID" value="NZ_JASSXM010000145.1"/>
</dbReference>